<dbReference type="AlphaFoldDB" id="A0A7Y6EEU3"/>
<keyword evidence="2" id="KW-0328">Glycosyltransferase</keyword>
<keyword evidence="6" id="KW-1185">Reference proteome</keyword>
<dbReference type="Gene3D" id="3.90.550.10">
    <property type="entry name" value="Spore Coat Polysaccharide Biosynthesis Protein SpsA, Chain A"/>
    <property type="match status" value="1"/>
</dbReference>
<evidence type="ECO:0000259" key="4">
    <source>
        <dbReference type="Pfam" id="PF00535"/>
    </source>
</evidence>
<keyword evidence="3 5" id="KW-0808">Transferase</keyword>
<proteinExistence type="inferred from homology"/>
<evidence type="ECO:0000256" key="3">
    <source>
        <dbReference type="ARBA" id="ARBA00022679"/>
    </source>
</evidence>
<comment type="caution">
    <text evidence="5">The sequence shown here is derived from an EMBL/GenBank/DDBJ whole genome shotgun (WGS) entry which is preliminary data.</text>
</comment>
<evidence type="ECO:0000256" key="2">
    <source>
        <dbReference type="ARBA" id="ARBA00022676"/>
    </source>
</evidence>
<accession>A0A7Y6EEU3</accession>
<dbReference type="PANTHER" id="PTHR43685:SF5">
    <property type="entry name" value="GLYCOSYLTRANSFERASE EPSE-RELATED"/>
    <property type="match status" value="1"/>
</dbReference>
<dbReference type="EMBL" id="JABMCH010000058">
    <property type="protein sequence ID" value="NUU46609.1"/>
    <property type="molecule type" value="Genomic_DNA"/>
</dbReference>
<name>A0A7Y6EEU3_9SPHN</name>
<gene>
    <name evidence="5" type="ORF">HP438_06420</name>
</gene>
<dbReference type="Proteomes" id="UP000536441">
    <property type="component" value="Unassembled WGS sequence"/>
</dbReference>
<protein>
    <submittedName>
        <fullName evidence="5">Glycosyltransferase</fullName>
    </submittedName>
</protein>
<dbReference type="GO" id="GO:0016757">
    <property type="term" value="F:glycosyltransferase activity"/>
    <property type="evidence" value="ECO:0007669"/>
    <property type="project" value="UniProtKB-KW"/>
</dbReference>
<dbReference type="RefSeq" id="WP_175311241.1">
    <property type="nucleotide sequence ID" value="NZ_CBCRYR010000075.1"/>
</dbReference>
<dbReference type="InterPro" id="IPR029044">
    <property type="entry name" value="Nucleotide-diphossugar_trans"/>
</dbReference>
<dbReference type="PANTHER" id="PTHR43685">
    <property type="entry name" value="GLYCOSYLTRANSFERASE"/>
    <property type="match status" value="1"/>
</dbReference>
<reference evidence="5 6" key="1">
    <citation type="submission" date="2020-05" db="EMBL/GenBank/DDBJ databases">
        <title>Genome Sequencing of Type Strains.</title>
        <authorList>
            <person name="Lemaire J.F."/>
            <person name="Inderbitzin P."/>
            <person name="Gregorio O.A."/>
            <person name="Collins S.B."/>
            <person name="Wespe N."/>
            <person name="Knight-Connoni V."/>
        </authorList>
    </citation>
    <scope>NUCLEOTIDE SEQUENCE [LARGE SCALE GENOMIC DNA]</scope>
    <source>
        <strain evidence="5 6">DSM 100049</strain>
    </source>
</reference>
<dbReference type="SUPFAM" id="SSF53448">
    <property type="entry name" value="Nucleotide-diphospho-sugar transferases"/>
    <property type="match status" value="1"/>
</dbReference>
<evidence type="ECO:0000256" key="1">
    <source>
        <dbReference type="ARBA" id="ARBA00006739"/>
    </source>
</evidence>
<dbReference type="InterPro" id="IPR001173">
    <property type="entry name" value="Glyco_trans_2-like"/>
</dbReference>
<dbReference type="InterPro" id="IPR050834">
    <property type="entry name" value="Glycosyltransf_2"/>
</dbReference>
<dbReference type="Pfam" id="PF00535">
    <property type="entry name" value="Glycos_transf_2"/>
    <property type="match status" value="1"/>
</dbReference>
<feature type="domain" description="Glycosyltransferase 2-like" evidence="4">
    <location>
        <begin position="8"/>
        <end position="170"/>
    </location>
</feature>
<evidence type="ECO:0000313" key="5">
    <source>
        <dbReference type="EMBL" id="NUU46609.1"/>
    </source>
</evidence>
<sequence length="338" mass="37819">MTSPRITVALSVYNNAPYLAQALESILAQSFGDFELVIVDDGSTDLSPAIIDRYAAIDPRIRVIHQSNQGLVASLNHIIATARGAYIARMDGDDIALPERFARQVALLDTNADHGVVGTQIWTIDEHGERRADRTVDHPLSSETISAALPTGSPLCHPSVMMRRDLLEAVGGYRPAYRHSEDYDLWLRLSERTRMANLPQRLHLYRYSTTQVSYRHVLTQRYGVAVARLAHRERASGRRDPSDEWTSLPPIEMLDTLFGRPGIAQEVRAEVVRGILHAPDALAGEGLSWIAAHLEDMRQERREPIPGLWRAVARLVRNNHGAAAIRLAGLLTHHRIRR</sequence>
<comment type="similarity">
    <text evidence="1">Belongs to the glycosyltransferase 2 family.</text>
</comment>
<organism evidence="5 6">
    <name type="scientific">Sphingomonas zeae</name>
    <dbReference type="NCBI Taxonomy" id="1646122"/>
    <lineage>
        <taxon>Bacteria</taxon>
        <taxon>Pseudomonadati</taxon>
        <taxon>Pseudomonadota</taxon>
        <taxon>Alphaproteobacteria</taxon>
        <taxon>Sphingomonadales</taxon>
        <taxon>Sphingomonadaceae</taxon>
        <taxon>Sphingomonas</taxon>
    </lineage>
</organism>
<evidence type="ECO:0000313" key="6">
    <source>
        <dbReference type="Proteomes" id="UP000536441"/>
    </source>
</evidence>